<dbReference type="SUPFAM" id="SSF158446">
    <property type="entry name" value="IVS-encoded protein-like"/>
    <property type="match status" value="1"/>
</dbReference>
<sequence>MAREIQERGYRFGRDVMRYAVGCEPSSVIGRDLLRQLFRAATSVGANLQEAHAGVTRHDFVHKIGLARKEAFEARHWLRLRRDMCPSDEALHPLQREADELCRILTAIILSAKRNDSRPAPQ</sequence>
<evidence type="ECO:0000313" key="2">
    <source>
        <dbReference type="Proteomes" id="UP000076079"/>
    </source>
</evidence>
<name>A0A143PW04_LUTPR</name>
<protein>
    <submittedName>
        <fullName evidence="1">Four helix bundle protein</fullName>
    </submittedName>
</protein>
<reference evidence="2" key="2">
    <citation type="submission" date="2016-04" db="EMBL/GenBank/DDBJ databases">
        <title>First Complete Genome Sequence of a Subdivision 6 Acidobacterium.</title>
        <authorList>
            <person name="Huang S."/>
            <person name="Vieira S."/>
            <person name="Bunk B."/>
            <person name="Riedel T."/>
            <person name="Sproeer C."/>
            <person name="Overmann J."/>
        </authorList>
    </citation>
    <scope>NUCLEOTIDE SEQUENCE [LARGE SCALE GENOMIC DNA]</scope>
    <source>
        <strain evidence="2">DSM 100886 HEG_-6_39</strain>
    </source>
</reference>
<dbReference type="Proteomes" id="UP000076079">
    <property type="component" value="Chromosome"/>
</dbReference>
<dbReference type="Pfam" id="PF05635">
    <property type="entry name" value="23S_rRNA_IVP"/>
    <property type="match status" value="1"/>
</dbReference>
<dbReference type="AlphaFoldDB" id="A0A143PW04"/>
<gene>
    <name evidence="1" type="ORF">LuPra_06221</name>
</gene>
<dbReference type="KEGG" id="abac:LuPra_06221"/>
<organism evidence="1 2">
    <name type="scientific">Luteitalea pratensis</name>
    <dbReference type="NCBI Taxonomy" id="1855912"/>
    <lineage>
        <taxon>Bacteria</taxon>
        <taxon>Pseudomonadati</taxon>
        <taxon>Acidobacteriota</taxon>
        <taxon>Vicinamibacteria</taxon>
        <taxon>Vicinamibacterales</taxon>
        <taxon>Vicinamibacteraceae</taxon>
        <taxon>Luteitalea</taxon>
    </lineage>
</organism>
<dbReference type="PANTHER" id="PTHR38471:SF2">
    <property type="entry name" value="FOUR HELIX BUNDLE PROTEIN"/>
    <property type="match status" value="1"/>
</dbReference>
<dbReference type="OrthoDB" id="285993at2"/>
<dbReference type="EMBL" id="CP015136">
    <property type="protein sequence ID" value="AMY12937.1"/>
    <property type="molecule type" value="Genomic_DNA"/>
</dbReference>
<keyword evidence="2" id="KW-1185">Reference proteome</keyword>
<dbReference type="NCBIfam" id="TIGR02436">
    <property type="entry name" value="four helix bundle protein"/>
    <property type="match status" value="1"/>
</dbReference>
<proteinExistence type="predicted"/>
<dbReference type="STRING" id="1855912.LuPra_06221"/>
<dbReference type="RefSeq" id="WP_157899895.1">
    <property type="nucleotide sequence ID" value="NZ_CP015136.1"/>
</dbReference>
<reference evidence="1 2" key="1">
    <citation type="journal article" date="2016" name="Genome Announc.">
        <title>First Complete Genome Sequence of a Subdivision 6 Acidobacterium Strain.</title>
        <authorList>
            <person name="Huang S."/>
            <person name="Vieira S."/>
            <person name="Bunk B."/>
            <person name="Riedel T."/>
            <person name="Sproer C."/>
            <person name="Overmann J."/>
        </authorList>
    </citation>
    <scope>NUCLEOTIDE SEQUENCE [LARGE SCALE GENOMIC DNA]</scope>
    <source>
        <strain evidence="2">DSM 100886 HEG_-6_39</strain>
    </source>
</reference>
<dbReference type="InterPro" id="IPR012657">
    <property type="entry name" value="23S_rRNA-intervening_sequence"/>
</dbReference>
<dbReference type="Gene3D" id="1.20.1440.60">
    <property type="entry name" value="23S rRNA-intervening sequence"/>
    <property type="match status" value="1"/>
</dbReference>
<dbReference type="PANTHER" id="PTHR38471">
    <property type="entry name" value="FOUR HELIX BUNDLE PROTEIN"/>
    <property type="match status" value="1"/>
</dbReference>
<dbReference type="InterPro" id="IPR036583">
    <property type="entry name" value="23S_rRNA_IVS_sf"/>
</dbReference>
<evidence type="ECO:0000313" key="1">
    <source>
        <dbReference type="EMBL" id="AMY12937.1"/>
    </source>
</evidence>
<accession>A0A143PW04</accession>